<dbReference type="EMBL" id="SJLI01000210">
    <property type="protein sequence ID" value="TYK91883.1"/>
    <property type="molecule type" value="Genomic_DNA"/>
</dbReference>
<evidence type="ECO:0000313" key="1">
    <source>
        <dbReference type="EMBL" id="TYK91883.1"/>
    </source>
</evidence>
<accession>A0A5S4TAH9</accession>
<name>A0A5S4TAH9_STRPY</name>
<feature type="non-terminal residue" evidence="1">
    <location>
        <position position="64"/>
    </location>
</feature>
<gene>
    <name evidence="1" type="ORF">E0F67_10195</name>
</gene>
<protein>
    <recommendedName>
        <fullName evidence="3">Phage protein</fullName>
    </recommendedName>
</protein>
<proteinExistence type="predicted"/>
<sequence length="64" mass="7392">MYTPQNKTYADILAKVEEATEKWITSKKASSLKDDVVITDEDIQAEKERIFIEKYGTALYGYKL</sequence>
<organism evidence="1 2">
    <name type="scientific">Streptococcus pyogenes</name>
    <dbReference type="NCBI Taxonomy" id="1314"/>
    <lineage>
        <taxon>Bacteria</taxon>
        <taxon>Bacillati</taxon>
        <taxon>Bacillota</taxon>
        <taxon>Bacilli</taxon>
        <taxon>Lactobacillales</taxon>
        <taxon>Streptococcaceae</taxon>
        <taxon>Streptococcus</taxon>
    </lineage>
</organism>
<evidence type="ECO:0000313" key="2">
    <source>
        <dbReference type="Proteomes" id="UP000325300"/>
    </source>
</evidence>
<evidence type="ECO:0008006" key="3">
    <source>
        <dbReference type="Google" id="ProtNLM"/>
    </source>
</evidence>
<comment type="caution">
    <text evidence="1">The sequence shown here is derived from an EMBL/GenBank/DDBJ whole genome shotgun (WGS) entry which is preliminary data.</text>
</comment>
<dbReference type="Proteomes" id="UP000325300">
    <property type="component" value="Unassembled WGS sequence"/>
</dbReference>
<dbReference type="AlphaFoldDB" id="A0A5S4TAH9"/>
<reference evidence="1 2" key="1">
    <citation type="submission" date="2019-02" db="EMBL/GenBank/DDBJ databases">
        <title>Novel genomic isolates of S. pyogenes and S. dysgalactiae subsp. equisimilis associated to necrotising fasciitis (NSTI).</title>
        <authorList>
            <person name="Barrantes I."/>
        </authorList>
    </citation>
    <scope>NUCLEOTIDE SEQUENCE [LARGE SCALE GENOMIC DNA]</scope>
    <source>
        <strain evidence="1 2">SPY5003</strain>
    </source>
</reference>